<gene>
    <name evidence="1" type="ORF">F6A08_17240</name>
</gene>
<sequence>MFERVSLEDAKYIGYTELLDQLQEQFPAVARHRIESIIVAENDAITGGFLRIVPAEVATGAIEMLEREPVGTGEDGEVE</sequence>
<dbReference type="RefSeq" id="WP_017201983.1">
    <property type="nucleotide sequence ID" value="NZ_CBDRDE010000002.1"/>
</dbReference>
<dbReference type="Proteomes" id="UP000478836">
    <property type="component" value="Unassembled WGS sequence"/>
</dbReference>
<reference evidence="2" key="1">
    <citation type="submission" date="2019-09" db="EMBL/GenBank/DDBJ databases">
        <title>Whole genome sequencing of Microbacterium maritypicum.</title>
        <authorList>
            <person name="Lenchi N."/>
        </authorList>
    </citation>
    <scope>NUCLEOTIDE SEQUENCE [LARGE SCALE GENOMIC DNA]</scope>
    <source>
        <strain evidence="2">G1</strain>
    </source>
</reference>
<evidence type="ECO:0000313" key="1">
    <source>
        <dbReference type="EMBL" id="KAB1862741.1"/>
    </source>
</evidence>
<protein>
    <submittedName>
        <fullName evidence="1">Uncharacterized protein</fullName>
    </submittedName>
</protein>
<comment type="caution">
    <text evidence="1">The sequence shown here is derived from an EMBL/GenBank/DDBJ whole genome shotgun (WGS) entry which is preliminary data.</text>
</comment>
<organism evidence="1 2">
    <name type="scientific">Microbacterium algeriense</name>
    <dbReference type="NCBI Taxonomy" id="2615184"/>
    <lineage>
        <taxon>Bacteria</taxon>
        <taxon>Bacillati</taxon>
        <taxon>Actinomycetota</taxon>
        <taxon>Actinomycetes</taxon>
        <taxon>Micrococcales</taxon>
        <taxon>Microbacteriaceae</taxon>
        <taxon>Microbacterium</taxon>
    </lineage>
</organism>
<dbReference type="GeneID" id="77478215"/>
<name>A0ABQ6V4D5_9MICO</name>
<keyword evidence="2" id="KW-1185">Reference proteome</keyword>
<proteinExistence type="predicted"/>
<dbReference type="EMBL" id="WAAO01000003">
    <property type="protein sequence ID" value="KAB1862741.1"/>
    <property type="molecule type" value="Genomic_DNA"/>
</dbReference>
<evidence type="ECO:0000313" key="2">
    <source>
        <dbReference type="Proteomes" id="UP000478836"/>
    </source>
</evidence>
<accession>A0ABQ6V4D5</accession>